<comment type="caution">
    <text evidence="1">The sequence shown here is derived from an EMBL/GenBank/DDBJ whole genome shotgun (WGS) entry which is preliminary data.</text>
</comment>
<evidence type="ECO:0000313" key="1">
    <source>
        <dbReference type="EMBL" id="KAJ8937550.1"/>
    </source>
</evidence>
<sequence>MSAKQFLATYDHPELDIRNRLNEERRIQVLENRQRLVPILKTIILHGQQNIPLRGHRDDGPLLGEEGEFNLVGNNDGCFRALLRFRIDAGDIQLKEHLRNMAHVQHT</sequence>
<evidence type="ECO:0000313" key="2">
    <source>
        <dbReference type="Proteomes" id="UP001162156"/>
    </source>
</evidence>
<reference evidence="1" key="1">
    <citation type="journal article" date="2023" name="Insect Mol. Biol.">
        <title>Genome sequencing provides insights into the evolution of gene families encoding plant cell wall-degrading enzymes in longhorned beetles.</title>
        <authorList>
            <person name="Shin N.R."/>
            <person name="Okamura Y."/>
            <person name="Kirsch R."/>
            <person name="Pauchet Y."/>
        </authorList>
    </citation>
    <scope>NUCLEOTIDE SEQUENCE</scope>
    <source>
        <strain evidence="1">RBIC_L_NR</strain>
    </source>
</reference>
<keyword evidence="2" id="KW-1185">Reference proteome</keyword>
<dbReference type="AlphaFoldDB" id="A0AAV8XG43"/>
<name>A0AAV8XG43_9CUCU</name>
<accession>A0AAV8XG43</accession>
<dbReference type="EMBL" id="JANEYF010003311">
    <property type="protein sequence ID" value="KAJ8937550.1"/>
    <property type="molecule type" value="Genomic_DNA"/>
</dbReference>
<gene>
    <name evidence="1" type="ORF">NQ314_011785</name>
</gene>
<organism evidence="1 2">
    <name type="scientific">Rhamnusium bicolor</name>
    <dbReference type="NCBI Taxonomy" id="1586634"/>
    <lineage>
        <taxon>Eukaryota</taxon>
        <taxon>Metazoa</taxon>
        <taxon>Ecdysozoa</taxon>
        <taxon>Arthropoda</taxon>
        <taxon>Hexapoda</taxon>
        <taxon>Insecta</taxon>
        <taxon>Pterygota</taxon>
        <taxon>Neoptera</taxon>
        <taxon>Endopterygota</taxon>
        <taxon>Coleoptera</taxon>
        <taxon>Polyphaga</taxon>
        <taxon>Cucujiformia</taxon>
        <taxon>Chrysomeloidea</taxon>
        <taxon>Cerambycidae</taxon>
        <taxon>Lepturinae</taxon>
        <taxon>Rhagiini</taxon>
        <taxon>Rhamnusium</taxon>
    </lineage>
</organism>
<dbReference type="Proteomes" id="UP001162156">
    <property type="component" value="Unassembled WGS sequence"/>
</dbReference>
<protein>
    <submittedName>
        <fullName evidence="1">Uncharacterized protein</fullName>
    </submittedName>
</protein>
<proteinExistence type="predicted"/>